<dbReference type="Pfam" id="PF13174">
    <property type="entry name" value="TPR_6"/>
    <property type="match status" value="1"/>
</dbReference>
<dbReference type="Proteomes" id="UP000058925">
    <property type="component" value="Chromosome"/>
</dbReference>
<dbReference type="PANTHER" id="PTHR12558:SF13">
    <property type="entry name" value="CELL DIVISION CYCLE PROTEIN 27 HOMOLOG"/>
    <property type="match status" value="1"/>
</dbReference>
<evidence type="ECO:0000256" key="1">
    <source>
        <dbReference type="PROSITE-ProRule" id="PRU00339"/>
    </source>
</evidence>
<feature type="repeat" description="TPR" evidence="1">
    <location>
        <begin position="279"/>
        <end position="312"/>
    </location>
</feature>
<reference evidence="3" key="1">
    <citation type="submission" date="2015-10" db="EMBL/GenBank/DDBJ databases">
        <title>Niche specialization of a soil ammonia-oxidizing archaeon, Candidatus Nitrosocosmicus oleophilus.</title>
        <authorList>
            <person name="Jung M.-Y."/>
            <person name="Rhee S.-K."/>
        </authorList>
    </citation>
    <scope>NUCLEOTIDE SEQUENCE [LARGE SCALE GENOMIC DNA]</scope>
    <source>
        <strain evidence="3">MY3</strain>
    </source>
</reference>
<name>A0A654LZM8_9ARCH</name>
<dbReference type="InterPro" id="IPR011990">
    <property type="entry name" value="TPR-like_helical_dom_sf"/>
</dbReference>
<dbReference type="PANTHER" id="PTHR12558">
    <property type="entry name" value="CELL DIVISION CYCLE 16,23,27"/>
    <property type="match status" value="1"/>
</dbReference>
<dbReference type="Pfam" id="PF13181">
    <property type="entry name" value="TPR_8"/>
    <property type="match status" value="1"/>
</dbReference>
<dbReference type="SMART" id="SM00028">
    <property type="entry name" value="TPR"/>
    <property type="match status" value="3"/>
</dbReference>
<gene>
    <name evidence="2" type="ORF">NMY3_02038</name>
</gene>
<protein>
    <submittedName>
        <fullName evidence="2">Tetratricopeptide repeat protein</fullName>
    </submittedName>
</protein>
<dbReference type="OrthoDB" id="4906at2157"/>
<feature type="repeat" description="TPR" evidence="1">
    <location>
        <begin position="244"/>
        <end position="277"/>
    </location>
</feature>
<evidence type="ECO:0000313" key="3">
    <source>
        <dbReference type="Proteomes" id="UP000058925"/>
    </source>
</evidence>
<keyword evidence="3" id="KW-1185">Reference proteome</keyword>
<dbReference type="Gene3D" id="1.25.40.10">
    <property type="entry name" value="Tetratricopeptide repeat domain"/>
    <property type="match status" value="1"/>
</dbReference>
<evidence type="ECO:0000313" key="2">
    <source>
        <dbReference type="EMBL" id="ALI36240.1"/>
    </source>
</evidence>
<dbReference type="KEGG" id="taa:NMY3_02038"/>
<dbReference type="SUPFAM" id="SSF48452">
    <property type="entry name" value="TPR-like"/>
    <property type="match status" value="1"/>
</dbReference>
<dbReference type="PROSITE" id="PS50005">
    <property type="entry name" value="TPR"/>
    <property type="match status" value="2"/>
</dbReference>
<organism evidence="2 3">
    <name type="scientific">Candidatus Nitrosocosmicus oleophilus</name>
    <dbReference type="NCBI Taxonomy" id="1353260"/>
    <lineage>
        <taxon>Archaea</taxon>
        <taxon>Nitrososphaerota</taxon>
        <taxon>Nitrososphaeria</taxon>
        <taxon>Nitrososphaerales</taxon>
        <taxon>Nitrososphaeraceae</taxon>
        <taxon>Candidatus Nitrosocosmicus</taxon>
    </lineage>
</organism>
<dbReference type="InterPro" id="IPR019734">
    <property type="entry name" value="TPR_rpt"/>
</dbReference>
<dbReference type="RefSeq" id="WP_196815547.1">
    <property type="nucleotide sequence ID" value="NZ_CP012850.1"/>
</dbReference>
<sequence>MYKNEKDNNIEITLPLVNKNEDNVVFPLVINVLTKFWGEITPDEEISQRTTLYPNHKGTIFIEGLEIIEKKFNLLSKVYRGSLDDLKKRLGQGIPLIVILPGINETIQFATIVTGYDPEEKRLITYVPEPDSFGAIPEERFLSEWAQEDFLTLMIYPEDAKDILKNSLFMFDKTNRISLEAERLKIQGKAKDALELLTKTLASNEEEKDNPQLLLMIAGILNEQDDEKCVELYEKIIELNPKFYLAHRGLGNYYLKKKNYSKSKQYYLNAIDISPSRYGPIYKNLGITYLNLGNDVSAKESFKEYLQRVPNASDEKNILEFINS</sequence>
<dbReference type="EMBL" id="CP012850">
    <property type="protein sequence ID" value="ALI36240.1"/>
    <property type="molecule type" value="Genomic_DNA"/>
</dbReference>
<dbReference type="AlphaFoldDB" id="A0A654LZM8"/>
<keyword evidence="1" id="KW-0802">TPR repeat</keyword>
<proteinExistence type="predicted"/>
<dbReference type="GeneID" id="60422016"/>
<accession>A0A654LZM8</accession>